<organism evidence="3 4">
    <name type="scientific">Leptospira bouyouniensis</name>
    <dbReference type="NCBI Taxonomy" id="2484911"/>
    <lineage>
        <taxon>Bacteria</taxon>
        <taxon>Pseudomonadati</taxon>
        <taxon>Spirochaetota</taxon>
        <taxon>Spirochaetia</taxon>
        <taxon>Leptospirales</taxon>
        <taxon>Leptospiraceae</taxon>
        <taxon>Leptospira</taxon>
    </lineage>
</organism>
<keyword evidence="4" id="KW-1185">Reference proteome</keyword>
<protein>
    <recommendedName>
        <fullName evidence="5">Lipoprotein</fullName>
    </recommendedName>
</protein>
<dbReference type="Proteomes" id="UP000297617">
    <property type="component" value="Unassembled WGS sequence"/>
</dbReference>
<sequence length="341" mass="39532">MVITLKLSLYTMTPYKYIPYFLLCLFLNCITFYERIPSGSSDKQKVTSTIKFQSQEPKPFSYEKDIPLLPGETIGGLKYDPNADFFKINIEEKRKYKTNNSPFLCLISILTITLVPCYYDAVETIQFSVTSPYFFEKRKPIEQEIRKREYAWLPLFLVIPFMGDKSPDDGNLLALKEAEVKLLTEYSKMESEIEETKKKLKPLIKNPKKYAIILNDFATTDFSNQSYSFNIGTGKDIIIQIFNNSFKTITRMKYHLAATNSFFKSPNEVSEVIVNEETIFPGGFSKNIFYANRNPRPNSLYLFMDKIEIEYDDGSYEVISKSAINQIKVISSPRLIDELFK</sequence>
<keyword evidence="2" id="KW-0812">Transmembrane</keyword>
<dbReference type="EMBL" id="RQFD01000015">
    <property type="protein sequence ID" value="TGK48101.1"/>
    <property type="molecule type" value="Genomic_DNA"/>
</dbReference>
<comment type="caution">
    <text evidence="3">The sequence shown here is derived from an EMBL/GenBank/DDBJ whole genome shotgun (WGS) entry which is preliminary data.</text>
</comment>
<keyword evidence="2" id="KW-1133">Transmembrane helix</keyword>
<reference evidence="4" key="1">
    <citation type="journal article" date="2019" name="PLoS Negl. Trop. Dis.">
        <title>Revisiting the worldwide diversity of Leptospira species in the environment.</title>
        <authorList>
            <person name="Vincent A.T."/>
            <person name="Schiettekatte O."/>
            <person name="Bourhy P."/>
            <person name="Veyrier F.J."/>
            <person name="Picardeau M."/>
        </authorList>
    </citation>
    <scope>NUCLEOTIDE SEQUENCE [LARGE SCALE GENOMIC DNA]</scope>
    <source>
        <strain evidence="4">201800295</strain>
    </source>
</reference>
<proteinExistence type="predicted"/>
<gene>
    <name evidence="3" type="ORF">EHQ10_10150</name>
</gene>
<dbReference type="RefSeq" id="WP_135754030.1">
    <property type="nucleotide sequence ID" value="NZ_RQFD01000015.1"/>
</dbReference>
<feature type="transmembrane region" description="Helical" evidence="2">
    <location>
        <begin position="17"/>
        <end position="36"/>
    </location>
</feature>
<feature type="coiled-coil region" evidence="1">
    <location>
        <begin position="179"/>
        <end position="206"/>
    </location>
</feature>
<name>A0ABY2L6J1_9LEPT</name>
<evidence type="ECO:0000313" key="3">
    <source>
        <dbReference type="EMBL" id="TGK48101.1"/>
    </source>
</evidence>
<accession>A0ABY2L6J1</accession>
<keyword evidence="1" id="KW-0175">Coiled coil</keyword>
<evidence type="ECO:0008006" key="5">
    <source>
        <dbReference type="Google" id="ProtNLM"/>
    </source>
</evidence>
<evidence type="ECO:0000256" key="2">
    <source>
        <dbReference type="SAM" id="Phobius"/>
    </source>
</evidence>
<evidence type="ECO:0000313" key="4">
    <source>
        <dbReference type="Proteomes" id="UP000297617"/>
    </source>
</evidence>
<evidence type="ECO:0000256" key="1">
    <source>
        <dbReference type="SAM" id="Coils"/>
    </source>
</evidence>
<keyword evidence="2" id="KW-0472">Membrane</keyword>
<feature type="transmembrane region" description="Helical" evidence="2">
    <location>
        <begin position="103"/>
        <end position="121"/>
    </location>
</feature>